<name>A0A2H1FCZ1_9ARCH</name>
<gene>
    <name evidence="1" type="ORF">NCS_10432</name>
</gene>
<sequence>MHELHLYGLAASLQLSHLQSNTEPQLGQLNFTHLSLGIIGL</sequence>
<evidence type="ECO:0000313" key="2">
    <source>
        <dbReference type="Proteomes" id="UP000230607"/>
    </source>
</evidence>
<protein>
    <submittedName>
        <fullName evidence="1">Uncharacterized protein</fullName>
    </submittedName>
</protein>
<evidence type="ECO:0000313" key="1">
    <source>
        <dbReference type="EMBL" id="SMH70625.1"/>
    </source>
</evidence>
<dbReference type="AlphaFoldDB" id="A0A2H1FCZ1"/>
<keyword evidence="2" id="KW-1185">Reference proteome</keyword>
<dbReference type="EMBL" id="LT841358">
    <property type="protein sequence ID" value="SMH70625.1"/>
    <property type="molecule type" value="Genomic_DNA"/>
</dbReference>
<accession>A0A2H1FCZ1</accession>
<reference evidence="2" key="1">
    <citation type="submission" date="2017-03" db="EMBL/GenBank/DDBJ databases">
        <authorList>
            <person name="Herbold C."/>
        </authorList>
    </citation>
    <scope>NUCLEOTIDE SEQUENCE [LARGE SCALE GENOMIC DNA]</scope>
</reference>
<proteinExistence type="predicted"/>
<organism evidence="1 2">
    <name type="scientific">Candidatus Nitrosotalea okcheonensis</name>
    <dbReference type="NCBI Taxonomy" id="1903276"/>
    <lineage>
        <taxon>Archaea</taxon>
        <taxon>Nitrososphaerota</taxon>
        <taxon>Nitrososphaeria</taxon>
        <taxon>Nitrosotaleales</taxon>
        <taxon>Nitrosotaleaceae</taxon>
        <taxon>Nitrosotalea</taxon>
    </lineage>
</organism>
<dbReference type="Proteomes" id="UP000230607">
    <property type="component" value="Chromosome 1"/>
</dbReference>